<reference evidence="3 4" key="1">
    <citation type="submission" date="2023-07" db="EMBL/GenBank/DDBJ databases">
        <title>Comparative genomics of wheat-associated soil bacteria to identify genetic determinants of phenazine resistance.</title>
        <authorList>
            <person name="Mouncey N."/>
        </authorList>
    </citation>
    <scope>NUCLEOTIDE SEQUENCE [LARGE SCALE GENOMIC DNA]</scope>
    <source>
        <strain evidence="3 4">W2I16</strain>
    </source>
</reference>
<keyword evidence="2" id="KW-1133">Transmembrane helix</keyword>
<evidence type="ECO:0000256" key="2">
    <source>
        <dbReference type="SAM" id="Phobius"/>
    </source>
</evidence>
<feature type="compositionally biased region" description="Pro residues" evidence="1">
    <location>
        <begin position="1"/>
        <end position="34"/>
    </location>
</feature>
<evidence type="ECO:0000256" key="1">
    <source>
        <dbReference type="SAM" id="MobiDB-lite"/>
    </source>
</evidence>
<evidence type="ECO:0000313" key="3">
    <source>
        <dbReference type="EMBL" id="MDQ0932619.1"/>
    </source>
</evidence>
<protein>
    <submittedName>
        <fullName evidence="3">Uncharacterized protein</fullName>
    </submittedName>
</protein>
<dbReference type="Proteomes" id="UP001223072">
    <property type="component" value="Unassembled WGS sequence"/>
</dbReference>
<keyword evidence="2" id="KW-0812">Transmembrane</keyword>
<dbReference type="EMBL" id="JAUSZS010000003">
    <property type="protein sequence ID" value="MDQ0932619.1"/>
    <property type="molecule type" value="Genomic_DNA"/>
</dbReference>
<feature type="region of interest" description="Disordered" evidence="1">
    <location>
        <begin position="1"/>
        <end position="80"/>
    </location>
</feature>
<feature type="compositionally biased region" description="Pro residues" evidence="1">
    <location>
        <begin position="69"/>
        <end position="80"/>
    </location>
</feature>
<feature type="compositionally biased region" description="Low complexity" evidence="1">
    <location>
        <begin position="35"/>
        <end position="51"/>
    </location>
</feature>
<evidence type="ECO:0000313" key="4">
    <source>
        <dbReference type="Proteomes" id="UP001223072"/>
    </source>
</evidence>
<feature type="transmembrane region" description="Helical" evidence="2">
    <location>
        <begin position="89"/>
        <end position="111"/>
    </location>
</feature>
<keyword evidence="4" id="KW-1185">Reference proteome</keyword>
<accession>A0ABU0RKU6</accession>
<organism evidence="3 4">
    <name type="scientific">Streptomyces turgidiscabies</name>
    <dbReference type="NCBI Taxonomy" id="85558"/>
    <lineage>
        <taxon>Bacteria</taxon>
        <taxon>Bacillati</taxon>
        <taxon>Actinomycetota</taxon>
        <taxon>Actinomycetes</taxon>
        <taxon>Kitasatosporales</taxon>
        <taxon>Streptomycetaceae</taxon>
        <taxon>Streptomyces</taxon>
    </lineage>
</organism>
<sequence length="295" mass="30886">MSTTPPPQPPRNPYGPPPTSGPYGRQPPPPPYQAPQPGSYQAPGPYGENPHGQPPPPPFPYGQQQPYGAPAPAPWGAPPPPPRKSRVGLILGIVGGVVLLAVATVAGLYWLSVKSDTGFPEAEYKLTLPQKVLDEKYELAEDLSTSQGQDIETEADGAWDARDTKAVVGQYSLGGKQAAGTLVVSGMYGRFKNTDLARDNMMKGAAGGEGAKLAVKPRDFKPAGSDITVTCEVLVQTEVATELTIPVCGWVDGNTGASIAEITADSVTKKPAEVDLAAAAETAVKVREEIRKPIG</sequence>
<comment type="caution">
    <text evidence="3">The sequence shown here is derived from an EMBL/GenBank/DDBJ whole genome shotgun (WGS) entry which is preliminary data.</text>
</comment>
<keyword evidence="2" id="KW-0472">Membrane</keyword>
<proteinExistence type="predicted"/>
<name>A0ABU0RKU6_9ACTN</name>
<dbReference type="RefSeq" id="WP_307626542.1">
    <property type="nucleotide sequence ID" value="NZ_JAUSZS010000003.1"/>
</dbReference>
<gene>
    <name evidence="3" type="ORF">QFZ49_002549</name>
</gene>